<protein>
    <submittedName>
        <fullName evidence="2">Uncharacterized protein</fullName>
    </submittedName>
</protein>
<accession>W9RSP9</accession>
<keyword evidence="3" id="KW-1185">Reference proteome</keyword>
<dbReference type="EMBL" id="KE345571">
    <property type="protein sequence ID" value="EXC06850.1"/>
    <property type="molecule type" value="Genomic_DNA"/>
</dbReference>
<reference evidence="3" key="1">
    <citation type="submission" date="2013-01" db="EMBL/GenBank/DDBJ databases">
        <title>Draft Genome Sequence of a Mulberry Tree, Morus notabilis C.K. Schneid.</title>
        <authorList>
            <person name="He N."/>
            <person name="Zhao S."/>
        </authorList>
    </citation>
    <scope>NUCLEOTIDE SEQUENCE</scope>
</reference>
<sequence length="84" mass="9469">MVLFLGQPEPEPTLVRGRAAMGLYPPTQNFTTNVEQRVVYYSISYCTYSQYQTQTPKSKPSPKLCHGSNPDLQSKTVTRNVQPC</sequence>
<evidence type="ECO:0000313" key="3">
    <source>
        <dbReference type="Proteomes" id="UP000030645"/>
    </source>
</evidence>
<dbReference type="AlphaFoldDB" id="W9RSP9"/>
<evidence type="ECO:0000313" key="2">
    <source>
        <dbReference type="EMBL" id="EXC06850.1"/>
    </source>
</evidence>
<proteinExistence type="predicted"/>
<dbReference type="Proteomes" id="UP000030645">
    <property type="component" value="Unassembled WGS sequence"/>
</dbReference>
<evidence type="ECO:0000256" key="1">
    <source>
        <dbReference type="SAM" id="MobiDB-lite"/>
    </source>
</evidence>
<feature type="region of interest" description="Disordered" evidence="1">
    <location>
        <begin position="52"/>
        <end position="84"/>
    </location>
</feature>
<name>W9RSP9_9ROSA</name>
<feature type="compositionally biased region" description="Polar residues" evidence="1">
    <location>
        <begin position="70"/>
        <end position="84"/>
    </location>
</feature>
<organism evidence="2 3">
    <name type="scientific">Morus notabilis</name>
    <dbReference type="NCBI Taxonomy" id="981085"/>
    <lineage>
        <taxon>Eukaryota</taxon>
        <taxon>Viridiplantae</taxon>
        <taxon>Streptophyta</taxon>
        <taxon>Embryophyta</taxon>
        <taxon>Tracheophyta</taxon>
        <taxon>Spermatophyta</taxon>
        <taxon>Magnoliopsida</taxon>
        <taxon>eudicotyledons</taxon>
        <taxon>Gunneridae</taxon>
        <taxon>Pentapetalae</taxon>
        <taxon>rosids</taxon>
        <taxon>fabids</taxon>
        <taxon>Rosales</taxon>
        <taxon>Moraceae</taxon>
        <taxon>Moreae</taxon>
        <taxon>Morus</taxon>
    </lineage>
</organism>
<gene>
    <name evidence="2" type="ORF">L484_017316</name>
</gene>